<accession>A0AAD1XFU3</accession>
<evidence type="ECO:0000313" key="3">
    <source>
        <dbReference type="Proteomes" id="UP001295684"/>
    </source>
</evidence>
<reference evidence="2" key="1">
    <citation type="submission" date="2023-07" db="EMBL/GenBank/DDBJ databases">
        <authorList>
            <consortium name="AG Swart"/>
            <person name="Singh M."/>
            <person name="Singh A."/>
            <person name="Seah K."/>
            <person name="Emmerich C."/>
        </authorList>
    </citation>
    <scope>NUCLEOTIDE SEQUENCE</scope>
    <source>
        <strain evidence="2">DP1</strain>
    </source>
</reference>
<evidence type="ECO:0000256" key="1">
    <source>
        <dbReference type="SAM" id="MobiDB-lite"/>
    </source>
</evidence>
<sequence>MIEIRRSKSNTCFRRSIFYEYNPLDSLNAQQVIDDHNQEVPQLENDLTDYYQKQWGDRECNMSQLIMGKAYELKKTQASKIRRGCNISKQPSNSRLHPKTSTPSSHSKARTISTISPLLKAGAGLLHKPIQVSNFSKAKGDFTVERCHTMEEVTPEKIWAGGMKKVKKVKKRVTPSRVQKKKDRLGDKSLKKVAKKSGVLSNYVQNLTRQQISSFYCKIVSKNSKKSKSKKSVVKKKSISRRLKGGRNSPKLAPTGKMSSITKPYAVNHTFDHTASAVYKEAPVNTCKMNLLKNIYALRNRNQMLDFAGSSCNPVKTHQKISQKSRQNFLNASKRLDAHLKNHECSESSTRNVPVPKATYSYLSKLKKAHQQNL</sequence>
<comment type="caution">
    <text evidence="2">The sequence shown here is derived from an EMBL/GenBank/DDBJ whole genome shotgun (WGS) entry which is preliminary data.</text>
</comment>
<gene>
    <name evidence="2" type="ORF">ECRASSUSDP1_LOCUS12086</name>
</gene>
<feature type="region of interest" description="Disordered" evidence="1">
    <location>
        <begin position="227"/>
        <end position="257"/>
    </location>
</feature>
<dbReference type="Proteomes" id="UP001295684">
    <property type="component" value="Unassembled WGS sequence"/>
</dbReference>
<feature type="compositionally biased region" description="Polar residues" evidence="1">
    <location>
        <begin position="87"/>
        <end position="110"/>
    </location>
</feature>
<dbReference type="EMBL" id="CAMPGE010011975">
    <property type="protein sequence ID" value="CAI2370768.1"/>
    <property type="molecule type" value="Genomic_DNA"/>
</dbReference>
<evidence type="ECO:0000313" key="2">
    <source>
        <dbReference type="EMBL" id="CAI2370768.1"/>
    </source>
</evidence>
<feature type="compositionally biased region" description="Basic residues" evidence="1">
    <location>
        <begin position="227"/>
        <end position="245"/>
    </location>
</feature>
<feature type="region of interest" description="Disordered" evidence="1">
    <location>
        <begin position="82"/>
        <end position="110"/>
    </location>
</feature>
<keyword evidence="3" id="KW-1185">Reference proteome</keyword>
<name>A0AAD1XFU3_EUPCR</name>
<dbReference type="AlphaFoldDB" id="A0AAD1XFU3"/>
<organism evidence="2 3">
    <name type="scientific">Euplotes crassus</name>
    <dbReference type="NCBI Taxonomy" id="5936"/>
    <lineage>
        <taxon>Eukaryota</taxon>
        <taxon>Sar</taxon>
        <taxon>Alveolata</taxon>
        <taxon>Ciliophora</taxon>
        <taxon>Intramacronucleata</taxon>
        <taxon>Spirotrichea</taxon>
        <taxon>Hypotrichia</taxon>
        <taxon>Euplotida</taxon>
        <taxon>Euplotidae</taxon>
        <taxon>Moneuplotes</taxon>
    </lineage>
</organism>
<protein>
    <submittedName>
        <fullName evidence="2">Uncharacterized protein</fullName>
    </submittedName>
</protein>
<proteinExistence type="predicted"/>